<organism evidence="6 7">
    <name type="scientific">Quercus suber</name>
    <name type="common">Cork oak</name>
    <dbReference type="NCBI Taxonomy" id="58331"/>
    <lineage>
        <taxon>Eukaryota</taxon>
        <taxon>Viridiplantae</taxon>
        <taxon>Streptophyta</taxon>
        <taxon>Embryophyta</taxon>
        <taxon>Tracheophyta</taxon>
        <taxon>Spermatophyta</taxon>
        <taxon>Magnoliopsida</taxon>
        <taxon>eudicotyledons</taxon>
        <taxon>Gunneridae</taxon>
        <taxon>Pentapetalae</taxon>
        <taxon>rosids</taxon>
        <taxon>fabids</taxon>
        <taxon>Fagales</taxon>
        <taxon>Fagaceae</taxon>
        <taxon>Quercus</taxon>
    </lineage>
</organism>
<keyword evidence="2" id="KW-0378">Hydrolase</keyword>
<dbReference type="GO" id="GO:0016787">
    <property type="term" value="F:hydrolase activity"/>
    <property type="evidence" value="ECO:0007669"/>
    <property type="project" value="UniProtKB-KW"/>
</dbReference>
<feature type="compositionally biased region" description="Basic residues" evidence="4">
    <location>
        <begin position="1063"/>
        <end position="1077"/>
    </location>
</feature>
<evidence type="ECO:0000256" key="2">
    <source>
        <dbReference type="ARBA" id="ARBA00022801"/>
    </source>
</evidence>
<dbReference type="InterPro" id="IPR013087">
    <property type="entry name" value="Znf_C2H2_type"/>
</dbReference>
<evidence type="ECO:0000256" key="1">
    <source>
        <dbReference type="ARBA" id="ARBA00022786"/>
    </source>
</evidence>
<name>A0AAW0L292_QUESU</name>
<keyword evidence="3" id="KW-0175">Coiled coil</keyword>
<feature type="compositionally biased region" description="Basic and acidic residues" evidence="4">
    <location>
        <begin position="1048"/>
        <end position="1062"/>
    </location>
</feature>
<dbReference type="PANTHER" id="PTHR22975">
    <property type="entry name" value="UBIQUITIN SPECIFIC PROTEINASE"/>
    <property type="match status" value="1"/>
</dbReference>
<keyword evidence="1" id="KW-0833">Ubl conjugation pathway</keyword>
<feature type="coiled-coil region" evidence="3">
    <location>
        <begin position="172"/>
        <end position="199"/>
    </location>
</feature>
<proteinExistence type="predicted"/>
<evidence type="ECO:0000313" key="6">
    <source>
        <dbReference type="EMBL" id="KAK7844909.1"/>
    </source>
</evidence>
<protein>
    <recommendedName>
        <fullName evidence="5">C2H2-type domain-containing protein</fullName>
    </recommendedName>
</protein>
<feature type="region of interest" description="Disordered" evidence="4">
    <location>
        <begin position="1046"/>
        <end position="1094"/>
    </location>
</feature>
<gene>
    <name evidence="6" type="ORF">CFP56_010234</name>
</gene>
<feature type="domain" description="C2H2-type" evidence="5">
    <location>
        <begin position="285"/>
        <end position="306"/>
    </location>
</feature>
<evidence type="ECO:0000313" key="7">
    <source>
        <dbReference type="Proteomes" id="UP000237347"/>
    </source>
</evidence>
<dbReference type="PANTHER" id="PTHR22975:SF9">
    <property type="entry name" value="ECHINUS SPLICE FORM 3"/>
    <property type="match status" value="1"/>
</dbReference>
<evidence type="ECO:0000256" key="4">
    <source>
        <dbReference type="SAM" id="MobiDB-lite"/>
    </source>
</evidence>
<dbReference type="AlphaFoldDB" id="A0AAW0L292"/>
<dbReference type="EMBL" id="PKMF04000178">
    <property type="protein sequence ID" value="KAK7844909.1"/>
    <property type="molecule type" value="Genomic_DNA"/>
</dbReference>
<keyword evidence="7" id="KW-1185">Reference proteome</keyword>
<dbReference type="InterPro" id="IPR052398">
    <property type="entry name" value="Ubiquitin_hydrolase_53/54"/>
</dbReference>
<feature type="coiled-coil region" evidence="3">
    <location>
        <begin position="524"/>
        <end position="551"/>
    </location>
</feature>
<feature type="domain" description="C2H2-type" evidence="5">
    <location>
        <begin position="618"/>
        <end position="639"/>
    </location>
</feature>
<dbReference type="InterPro" id="IPR006865">
    <property type="entry name" value="DUF629"/>
</dbReference>
<dbReference type="InterPro" id="IPR011990">
    <property type="entry name" value="TPR-like_helical_dom_sf"/>
</dbReference>
<reference evidence="6 7" key="1">
    <citation type="journal article" date="2018" name="Sci. Data">
        <title>The draft genome sequence of cork oak.</title>
        <authorList>
            <person name="Ramos A.M."/>
            <person name="Usie A."/>
            <person name="Barbosa P."/>
            <person name="Barros P.M."/>
            <person name="Capote T."/>
            <person name="Chaves I."/>
            <person name="Simoes F."/>
            <person name="Abreu I."/>
            <person name="Carrasquinho I."/>
            <person name="Faro C."/>
            <person name="Guimaraes J.B."/>
            <person name="Mendonca D."/>
            <person name="Nobrega F."/>
            <person name="Rodrigues L."/>
            <person name="Saibo N.J.M."/>
            <person name="Varela M.C."/>
            <person name="Egas C."/>
            <person name="Matos J."/>
            <person name="Miguel C.M."/>
            <person name="Oliveira M.M."/>
            <person name="Ricardo C.P."/>
            <person name="Goncalves S."/>
        </authorList>
    </citation>
    <scope>NUCLEOTIDE SEQUENCE [LARGE SCALE GENOMIC DNA]</scope>
    <source>
        <strain evidence="7">cv. HL8</strain>
    </source>
</reference>
<sequence>MASSSSSLFDESGRVVEFLAANNFIMALEVAKSLVSGHPDSALANALTALTLTKISLRDSNVVRRREYIASALDFSKKALALSPKSIAFGFLKAKIHLANAHDDAAIQECESAMSIEDPRDPWLDYLGIINEGYPQESSKESRIERVRTELRKLLVKAKRYKFKRLVEDHSLAEISKEFQALQDRKEEIQTRFDRERQSFEKMEMPSLSTSTRKLKEVLSNVDMITRARDYWNNVMSLEAKKDFLSVRIEKFLHKNKSMGVKAKVVLAEAVEYAKETKSWKFSTCCCCGQRFSDEELNLEHMKSAHLGTLSEELQSVVPKTVAISEIEIGDWRPVNVVAAAKLIEDLSRNDSGNKGQDEGNGRVVELLAANNFIMALEVAKSLVSGHPDSALANALTALALMKMSFRDSCVVRRSEYIASALDFSKTALALSPKSIAFGFLNAKIHLANAHDDAAIQECESAMSIEDPQDPWLDFLGIVKEGNDPDRQKSSKESRIERVRTELRRLLVKAKSFKFKRLVEDHSLGEIYNDIQALQDRKEEIQTRFDRERQSFVKMEMPSPSTSARKLKKVSNYWNNVMSLEAKKDFLSVKIEKFRAKEMLAEAVEYAKEMKSWKFSTCCCCGQRFTDEELNMEHIKIAHLGTLSEELQSVVPTTVPISEIQIGDWRPVNVVAAAKLIEDLSRNSSGNKGQDEQDLKMKKWPHSDNFNRNKLITSIWILLQLFITIKCFAPSHLYILLDLILEMLKNRVPETLLNQRWMKTTLVSVCFLDEPELESIHKFLMEELGFSCGLKILNSFSRKEARRDLSITYESIIFRDGHLSHLIPLLDETSELASRSVDDIKNVGQEYRDNIVHWLFTSDKPIGEKLKEWEKYREASKSLGMELFKIIESEFHRLQGICENKCQYLRHEKLWLDMEGICLEEDQRRKEISGNPQSYRSLFLKRQKDIEKEKSIDGMGSMELDIIESILKKAQTDEEIKMLFQMHIDQMGGKCFKSDATILATNAAMQQTWKKLKMVTSYDYRSIVMPFLKRFMRAQLEHMVYNATAKSNAEKNTEKGGDDARHGQGKSKDKKKKKYHRKAEEFKATGGSEDQQENVEQNLVPAAHGTDHPLNSEVVGSVTTDELEQEERELTRKAEEESRIEKHQGMLARHLEYQRQIENEAKQKCLAEIDKAPTSTGNVAEDVPFNGVNFDMFDLIDFISHQIG</sequence>
<accession>A0AAW0L292</accession>
<dbReference type="PROSITE" id="PS00028">
    <property type="entry name" value="ZINC_FINGER_C2H2_1"/>
    <property type="match status" value="2"/>
</dbReference>
<evidence type="ECO:0000256" key="3">
    <source>
        <dbReference type="SAM" id="Coils"/>
    </source>
</evidence>
<dbReference type="Gene3D" id="1.25.40.10">
    <property type="entry name" value="Tetratricopeptide repeat domain"/>
    <property type="match status" value="1"/>
</dbReference>
<evidence type="ECO:0000259" key="5">
    <source>
        <dbReference type="PROSITE" id="PS00028"/>
    </source>
</evidence>
<dbReference type="Proteomes" id="UP000237347">
    <property type="component" value="Unassembled WGS sequence"/>
</dbReference>
<dbReference type="Pfam" id="PF04780">
    <property type="entry name" value="DUF629"/>
    <property type="match status" value="2"/>
</dbReference>
<comment type="caution">
    <text evidence="6">The sequence shown here is derived from an EMBL/GenBank/DDBJ whole genome shotgun (WGS) entry which is preliminary data.</text>
</comment>